<feature type="region of interest" description="Disordered" evidence="1">
    <location>
        <begin position="131"/>
        <end position="232"/>
    </location>
</feature>
<evidence type="ECO:0000256" key="1">
    <source>
        <dbReference type="SAM" id="MobiDB-lite"/>
    </source>
</evidence>
<dbReference type="RefSeq" id="WP_012880342.1">
    <property type="nucleotide sequence ID" value="NC_013532.1"/>
</dbReference>
<dbReference type="Proteomes" id="UP000000630">
    <property type="component" value="Chromosome"/>
</dbReference>
<feature type="compositionally biased region" description="Basic and acidic residues" evidence="1">
    <location>
        <begin position="159"/>
        <end position="169"/>
    </location>
</feature>
<dbReference type="EMBL" id="CP001759">
    <property type="protein sequence ID" value="ACZ48859.1"/>
    <property type="molecule type" value="Genomic_DNA"/>
</dbReference>
<sequence>MLFDIEIEVGGEKLSVQNVAIEDGSGTFSTCACNGEQQKRVDGVWTPTYLVLSVGDEAAGACGSACSTDKEIDKGQLYIFEQWADEVMLGDRHAHFNTASGVMKFAFTGDGNDTVEFIDATGPTTVKFTEAKKAAEPEVKQPEVNTEVTTKAPETPPKGPEEERVEDRGTPGGALPDDRGGEGEVAQPAQIDGTGVTSDDGGAGGSENPSPSVHTHGQPTTDSVDDGEEGAE</sequence>
<feature type="compositionally biased region" description="Basic and acidic residues" evidence="1">
    <location>
        <begin position="131"/>
        <end position="141"/>
    </location>
</feature>
<dbReference type="KEGG" id="acn:ACIS_00172"/>
<organism evidence="2 3">
    <name type="scientific">Anaplasma centrale (strain Israel)</name>
    <name type="common">Anaplasma marginale subsp. centrale (strain Israel)</name>
    <dbReference type="NCBI Taxonomy" id="574556"/>
    <lineage>
        <taxon>Bacteria</taxon>
        <taxon>Pseudomonadati</taxon>
        <taxon>Pseudomonadota</taxon>
        <taxon>Alphaproteobacteria</taxon>
        <taxon>Rickettsiales</taxon>
        <taxon>Anaplasmataceae</taxon>
        <taxon>Anaplasma</taxon>
    </lineage>
</organism>
<keyword evidence="3" id="KW-1185">Reference proteome</keyword>
<feature type="compositionally biased region" description="Polar residues" evidence="1">
    <location>
        <begin position="207"/>
        <end position="222"/>
    </location>
</feature>
<evidence type="ECO:0000313" key="3">
    <source>
        <dbReference type="Proteomes" id="UP000000630"/>
    </source>
</evidence>
<protein>
    <submittedName>
        <fullName evidence="2">Uncharacterized protein</fullName>
    </submittedName>
</protein>
<proteinExistence type="predicted"/>
<dbReference type="HOGENOM" id="CLU_1192790_0_0_5"/>
<reference evidence="2 3" key="1">
    <citation type="journal article" date="2010" name="J. Bacteriol.">
        <title>Complete genome sequence of Anaplasma marginale subsp. centrale.</title>
        <authorList>
            <person name="Herndon D.R."/>
            <person name="Palmer G.H."/>
            <person name="Shkap V."/>
            <person name="Knowles D.P. Jr."/>
            <person name="Brayton K.A."/>
        </authorList>
    </citation>
    <scope>NUCLEOTIDE SEQUENCE [LARGE SCALE GENOMIC DNA]</scope>
    <source>
        <strain evidence="2 3">Israel</strain>
    </source>
</reference>
<feature type="compositionally biased region" description="Acidic residues" evidence="1">
    <location>
        <begin position="223"/>
        <end position="232"/>
    </location>
</feature>
<evidence type="ECO:0000313" key="2">
    <source>
        <dbReference type="EMBL" id="ACZ48859.1"/>
    </source>
</evidence>
<gene>
    <name evidence="2" type="ordered locus">ACIS_00172</name>
</gene>
<accession>D1ATI1</accession>
<name>D1ATI1_ANACI</name>
<dbReference type="AlphaFoldDB" id="D1ATI1"/>